<protein>
    <submittedName>
        <fullName evidence="10">Acetylcholine receptor subunit alpha-like</fullName>
    </submittedName>
</protein>
<dbReference type="PANTHER" id="PTHR18945">
    <property type="entry name" value="NEUROTRANSMITTER GATED ION CHANNEL"/>
    <property type="match status" value="1"/>
</dbReference>
<feature type="domain" description="Neurotransmitter-gated ion-channel transmembrane" evidence="8">
    <location>
        <begin position="194"/>
        <end position="412"/>
    </location>
</feature>
<evidence type="ECO:0000256" key="2">
    <source>
        <dbReference type="ARBA" id="ARBA00022692"/>
    </source>
</evidence>
<keyword evidence="3 5" id="KW-1133">Transmembrane helix</keyword>
<evidence type="ECO:0000259" key="7">
    <source>
        <dbReference type="Pfam" id="PF02931"/>
    </source>
</evidence>
<dbReference type="Gene3D" id="2.70.170.10">
    <property type="entry name" value="Neurotransmitter-gated ion-channel ligand-binding domain"/>
    <property type="match status" value="1"/>
</dbReference>
<dbReference type="Pfam" id="PF02931">
    <property type="entry name" value="Neur_chan_LBD"/>
    <property type="match status" value="1"/>
</dbReference>
<evidence type="ECO:0000259" key="8">
    <source>
        <dbReference type="Pfam" id="PF02932"/>
    </source>
</evidence>
<dbReference type="Gene3D" id="1.20.58.390">
    <property type="entry name" value="Neurotransmitter-gated ion-channel transmembrane domain"/>
    <property type="match status" value="1"/>
</dbReference>
<name>A0ABM1VXZ2_APLCA</name>
<dbReference type="InterPro" id="IPR018000">
    <property type="entry name" value="Neurotransmitter_ion_chnl_CS"/>
</dbReference>
<dbReference type="InterPro" id="IPR036734">
    <property type="entry name" value="Neur_chan_lig-bd_sf"/>
</dbReference>
<keyword evidence="2 5" id="KW-0812">Transmembrane</keyword>
<evidence type="ECO:0000313" key="9">
    <source>
        <dbReference type="Proteomes" id="UP000694888"/>
    </source>
</evidence>
<organism evidence="9 10">
    <name type="scientific">Aplysia californica</name>
    <name type="common">California sea hare</name>
    <dbReference type="NCBI Taxonomy" id="6500"/>
    <lineage>
        <taxon>Eukaryota</taxon>
        <taxon>Metazoa</taxon>
        <taxon>Spiralia</taxon>
        <taxon>Lophotrochozoa</taxon>
        <taxon>Mollusca</taxon>
        <taxon>Gastropoda</taxon>
        <taxon>Heterobranchia</taxon>
        <taxon>Euthyneura</taxon>
        <taxon>Tectipleura</taxon>
        <taxon>Aplysiida</taxon>
        <taxon>Aplysioidea</taxon>
        <taxon>Aplysiidae</taxon>
        <taxon>Aplysia</taxon>
    </lineage>
</organism>
<feature type="transmembrane region" description="Helical" evidence="5">
    <location>
        <begin position="252"/>
        <end position="272"/>
    </location>
</feature>
<evidence type="ECO:0000256" key="5">
    <source>
        <dbReference type="RuleBase" id="RU000687"/>
    </source>
</evidence>
<dbReference type="InterPro" id="IPR006029">
    <property type="entry name" value="Neurotrans-gated_channel_TM"/>
</dbReference>
<dbReference type="GeneID" id="101860352"/>
<evidence type="ECO:0000313" key="10">
    <source>
        <dbReference type="RefSeq" id="XP_035827285.1"/>
    </source>
</evidence>
<dbReference type="PRINTS" id="PR00252">
    <property type="entry name" value="NRIONCHANNEL"/>
</dbReference>
<evidence type="ECO:0000256" key="4">
    <source>
        <dbReference type="ARBA" id="ARBA00023136"/>
    </source>
</evidence>
<proteinExistence type="inferred from homology"/>
<dbReference type="SUPFAM" id="SSF63712">
    <property type="entry name" value="Nicotinic receptor ligand binding domain-like"/>
    <property type="match status" value="1"/>
</dbReference>
<feature type="region of interest" description="Disordered" evidence="6">
    <location>
        <begin position="325"/>
        <end position="356"/>
    </location>
</feature>
<keyword evidence="5" id="KW-0407">Ion channel</keyword>
<keyword evidence="4 5" id="KW-0472">Membrane</keyword>
<comment type="subcellular location">
    <subcellularLocation>
        <location evidence="1">Membrane</location>
        <topology evidence="1">Multi-pass membrane protein</topology>
    </subcellularLocation>
</comment>
<dbReference type="SUPFAM" id="SSF90112">
    <property type="entry name" value="Neurotransmitter-gated ion-channel transmembrane pore"/>
    <property type="match status" value="1"/>
</dbReference>
<comment type="similarity">
    <text evidence="5">Belongs to the ligand-gated ion channel (TC 1.A.9) family.</text>
</comment>
<sequence length="414" mass="47761">MASDFCCLEIENYTPRNNINEVIESKQSVSSVVFFNVTWTDEDLAWDVEDYDNITMATAPPDRLWHPEIHVANTLDDLVKVADPYYLQLSSDGTVQFEVATTLRTTCPFDLTEFPFDTQDCGITMVLKGFDIHVRPSVDDIRIIEDGSLNLIFTKTEWTIESSEMDVLTLNNEKPLINLRVTIRRAHLYYTLCVILPVMITSWVSLLVFWIPPDSGEKMSFLVSNFVSLTLYFNFIGDLLPRNFTEAPKMGILFVYICVQCAVAMVITIVVMRKHRQEVLEAELAMTLTAPSGMAPHPDQLRPVNQNKTMIVDDGVEPIPLRTLTPRKVTPNTTAEQDQEHYFQQQQQQQQQQRRPKLRIKRFLRMNSFEASEPSCWERNIARQDYFSAAAIDRICFCLFSLFGVLFHIILFEW</sequence>
<evidence type="ECO:0000256" key="6">
    <source>
        <dbReference type="SAM" id="MobiDB-lite"/>
    </source>
</evidence>
<feature type="transmembrane region" description="Helical" evidence="5">
    <location>
        <begin position="391"/>
        <end position="412"/>
    </location>
</feature>
<dbReference type="InterPro" id="IPR006201">
    <property type="entry name" value="Neur_channel"/>
</dbReference>
<reference evidence="10" key="1">
    <citation type="submission" date="2025-08" db="UniProtKB">
        <authorList>
            <consortium name="RefSeq"/>
        </authorList>
    </citation>
    <scope>IDENTIFICATION</scope>
</reference>
<evidence type="ECO:0000256" key="3">
    <source>
        <dbReference type="ARBA" id="ARBA00022989"/>
    </source>
</evidence>
<keyword evidence="5" id="KW-0813">Transport</keyword>
<dbReference type="InterPro" id="IPR038050">
    <property type="entry name" value="Neuro_actylchol_rec"/>
</dbReference>
<accession>A0ABM1VXZ2</accession>
<gene>
    <name evidence="10" type="primary">LOC101860352</name>
</gene>
<dbReference type="RefSeq" id="XP_035827285.1">
    <property type="nucleotide sequence ID" value="XM_035971392.1"/>
</dbReference>
<feature type="transmembrane region" description="Helical" evidence="5">
    <location>
        <begin position="222"/>
        <end position="240"/>
    </location>
</feature>
<dbReference type="InterPro" id="IPR006202">
    <property type="entry name" value="Neur_chan_lig-bd"/>
</dbReference>
<keyword evidence="9" id="KW-1185">Reference proteome</keyword>
<feature type="transmembrane region" description="Helical" evidence="5">
    <location>
        <begin position="188"/>
        <end position="210"/>
    </location>
</feature>
<feature type="compositionally biased region" description="Low complexity" evidence="6">
    <location>
        <begin position="344"/>
        <end position="353"/>
    </location>
</feature>
<dbReference type="PROSITE" id="PS00236">
    <property type="entry name" value="NEUROTR_ION_CHANNEL"/>
    <property type="match status" value="1"/>
</dbReference>
<keyword evidence="5" id="KW-0406">Ion transport</keyword>
<dbReference type="Proteomes" id="UP000694888">
    <property type="component" value="Unplaced"/>
</dbReference>
<feature type="domain" description="Neurotransmitter-gated ion-channel ligand-binding" evidence="7">
    <location>
        <begin position="17"/>
        <end position="162"/>
    </location>
</feature>
<evidence type="ECO:0000256" key="1">
    <source>
        <dbReference type="ARBA" id="ARBA00004141"/>
    </source>
</evidence>
<dbReference type="Pfam" id="PF02932">
    <property type="entry name" value="Neur_chan_memb"/>
    <property type="match status" value="1"/>
</dbReference>
<dbReference type="CDD" id="cd19051">
    <property type="entry name" value="LGIC_TM_cation"/>
    <property type="match status" value="1"/>
</dbReference>
<dbReference type="InterPro" id="IPR036719">
    <property type="entry name" value="Neuro-gated_channel_TM_sf"/>
</dbReference>
<dbReference type="CDD" id="cd18989">
    <property type="entry name" value="LGIC_ECD_cation"/>
    <property type="match status" value="1"/>
</dbReference>